<dbReference type="PANTHER" id="PTHR34606:SF15">
    <property type="entry name" value="BON DOMAIN-CONTAINING PROTEIN"/>
    <property type="match status" value="1"/>
</dbReference>
<gene>
    <name evidence="3" type="ORF">SAMN06296036_107217</name>
</gene>
<feature type="compositionally biased region" description="Polar residues" evidence="1">
    <location>
        <begin position="1"/>
        <end position="12"/>
    </location>
</feature>
<dbReference type="AlphaFoldDB" id="A0A1Y6BR22"/>
<dbReference type="SMART" id="SM00749">
    <property type="entry name" value="BON"/>
    <property type="match status" value="2"/>
</dbReference>
<dbReference type="EMBL" id="FWZT01000007">
    <property type="protein sequence ID" value="SMF22632.1"/>
    <property type="molecule type" value="Genomic_DNA"/>
</dbReference>
<feature type="region of interest" description="Disordered" evidence="1">
    <location>
        <begin position="1"/>
        <end position="21"/>
    </location>
</feature>
<evidence type="ECO:0000313" key="4">
    <source>
        <dbReference type="Proteomes" id="UP000192907"/>
    </source>
</evidence>
<feature type="domain" description="BON" evidence="2">
    <location>
        <begin position="225"/>
        <end position="293"/>
    </location>
</feature>
<dbReference type="InterPro" id="IPR014004">
    <property type="entry name" value="Transpt-assoc_nodulatn_dom_bac"/>
</dbReference>
<dbReference type="PROSITE" id="PS50914">
    <property type="entry name" value="BON"/>
    <property type="match status" value="3"/>
</dbReference>
<evidence type="ECO:0000259" key="2">
    <source>
        <dbReference type="PROSITE" id="PS50914"/>
    </source>
</evidence>
<feature type="domain" description="BON" evidence="2">
    <location>
        <begin position="149"/>
        <end position="221"/>
    </location>
</feature>
<dbReference type="RefSeq" id="WP_132318249.1">
    <property type="nucleotide sequence ID" value="NZ_FWZT01000007.1"/>
</dbReference>
<organism evidence="3 4">
    <name type="scientific">Pseudobacteriovorax antillogorgiicola</name>
    <dbReference type="NCBI Taxonomy" id="1513793"/>
    <lineage>
        <taxon>Bacteria</taxon>
        <taxon>Pseudomonadati</taxon>
        <taxon>Bdellovibrionota</taxon>
        <taxon>Oligoflexia</taxon>
        <taxon>Oligoflexales</taxon>
        <taxon>Pseudobacteriovoracaceae</taxon>
        <taxon>Pseudobacteriovorax</taxon>
    </lineage>
</organism>
<name>A0A1Y6BR22_9BACT</name>
<dbReference type="PANTHER" id="PTHR34606">
    <property type="entry name" value="BON DOMAIN-CONTAINING PROTEIN"/>
    <property type="match status" value="1"/>
</dbReference>
<keyword evidence="4" id="KW-1185">Reference proteome</keyword>
<evidence type="ECO:0000256" key="1">
    <source>
        <dbReference type="SAM" id="MobiDB-lite"/>
    </source>
</evidence>
<dbReference type="Gene3D" id="3.30.1340.30">
    <property type="match status" value="2"/>
</dbReference>
<protein>
    <submittedName>
        <fullName evidence="3">BON domain-containing protein</fullName>
    </submittedName>
</protein>
<dbReference type="Proteomes" id="UP000192907">
    <property type="component" value="Unassembled WGS sequence"/>
</dbReference>
<proteinExistence type="predicted"/>
<reference evidence="4" key="1">
    <citation type="submission" date="2017-04" db="EMBL/GenBank/DDBJ databases">
        <authorList>
            <person name="Varghese N."/>
            <person name="Submissions S."/>
        </authorList>
    </citation>
    <scope>NUCLEOTIDE SEQUENCE [LARGE SCALE GENOMIC DNA]</scope>
    <source>
        <strain evidence="4">RKEM611</strain>
    </source>
</reference>
<dbReference type="InterPro" id="IPR007055">
    <property type="entry name" value="BON_dom"/>
</dbReference>
<accession>A0A1Y6BR22</accession>
<dbReference type="InterPro" id="IPR051686">
    <property type="entry name" value="Lipoprotein_DolP"/>
</dbReference>
<dbReference type="STRING" id="1513793.SAMN06296036_107217"/>
<dbReference type="Pfam" id="PF04972">
    <property type="entry name" value="BON"/>
    <property type="match status" value="3"/>
</dbReference>
<evidence type="ECO:0000313" key="3">
    <source>
        <dbReference type="EMBL" id="SMF22632.1"/>
    </source>
</evidence>
<feature type="domain" description="BON" evidence="2">
    <location>
        <begin position="298"/>
        <end position="364"/>
    </location>
</feature>
<sequence length="368" mass="41351">MLDSYPSLSPESQLAPEIPGLNKERKPDLYLIGDRKKSRDLALLLNGLDVNQVWIPDVRDIRARLSPTAISVIFVEPMVGLIRGIKMVKKSGLLKNIPIHVVTSNSCPDKLARTYYRLGASSVVSYPEEKFLVQDIVQELHQNKADRASKMQPEGRFRRAMWARLKAVVDHARRFRLKCRDGVVYLAGQASSRRQKEKIEEVLRDAPGVERIVHGDFRVSAMSDQELLLTQKIDDLLLATEGVAEQSVAYEVYDGEVVITGHVSSKRAMKQLEKAIKRLEGVHRVRNLISISRQQAITDQNLAKTIESRLRRFCHQSSIGVKVMKNIAVLNGSVDDSGKRRLAENVAKQYGQIQAVVNRLDISQAQGS</sequence>